<dbReference type="OrthoDB" id="10006218at2759"/>
<protein>
    <recommendedName>
        <fullName evidence="2">Methyltransferase domain-containing protein</fullName>
    </recommendedName>
</protein>
<feature type="domain" description="Methyltransferase" evidence="2">
    <location>
        <begin position="97"/>
        <end position="259"/>
    </location>
</feature>
<keyword evidence="1" id="KW-0472">Membrane</keyword>
<keyword evidence="4" id="KW-1185">Reference proteome</keyword>
<dbReference type="AlphaFoldDB" id="A0A409W016"/>
<evidence type="ECO:0000313" key="3">
    <source>
        <dbReference type="EMBL" id="PPQ71845.1"/>
    </source>
</evidence>
<feature type="transmembrane region" description="Helical" evidence="1">
    <location>
        <begin position="12"/>
        <end position="31"/>
    </location>
</feature>
<evidence type="ECO:0000256" key="1">
    <source>
        <dbReference type="SAM" id="Phobius"/>
    </source>
</evidence>
<dbReference type="STRING" id="181874.A0A409W016"/>
<proteinExistence type="predicted"/>
<dbReference type="InterPro" id="IPR025714">
    <property type="entry name" value="Methyltranfer_dom"/>
</dbReference>
<evidence type="ECO:0000259" key="2">
    <source>
        <dbReference type="Pfam" id="PF13383"/>
    </source>
</evidence>
<name>A0A409W016_9AGAR</name>
<dbReference type="Proteomes" id="UP000284842">
    <property type="component" value="Unassembled WGS sequence"/>
</dbReference>
<keyword evidence="1" id="KW-0812">Transmembrane</keyword>
<dbReference type="EMBL" id="NHTK01005897">
    <property type="protein sequence ID" value="PPQ71845.1"/>
    <property type="molecule type" value="Genomic_DNA"/>
</dbReference>
<organism evidence="3 4">
    <name type="scientific">Panaeolus cyanescens</name>
    <dbReference type="NCBI Taxonomy" id="181874"/>
    <lineage>
        <taxon>Eukaryota</taxon>
        <taxon>Fungi</taxon>
        <taxon>Dikarya</taxon>
        <taxon>Basidiomycota</taxon>
        <taxon>Agaricomycotina</taxon>
        <taxon>Agaricomycetes</taxon>
        <taxon>Agaricomycetidae</taxon>
        <taxon>Agaricales</taxon>
        <taxon>Agaricineae</taxon>
        <taxon>Galeropsidaceae</taxon>
        <taxon>Panaeolus</taxon>
    </lineage>
</organism>
<comment type="caution">
    <text evidence="3">The sequence shown here is derived from an EMBL/GenBank/DDBJ whole genome shotgun (WGS) entry which is preliminary data.</text>
</comment>
<keyword evidence="1" id="KW-1133">Transmembrane helix</keyword>
<dbReference type="PANTHER" id="PTHR32026:SF10">
    <property type="entry name" value="METHYLTRANSFERASE-LIKE PROTEIN 24-RELATED"/>
    <property type="match status" value="1"/>
</dbReference>
<reference evidence="3 4" key="1">
    <citation type="journal article" date="2018" name="Evol. Lett.">
        <title>Horizontal gene cluster transfer increased hallucinogenic mushroom diversity.</title>
        <authorList>
            <person name="Reynolds H.T."/>
            <person name="Vijayakumar V."/>
            <person name="Gluck-Thaler E."/>
            <person name="Korotkin H.B."/>
            <person name="Matheny P.B."/>
            <person name="Slot J.C."/>
        </authorList>
    </citation>
    <scope>NUCLEOTIDE SEQUENCE [LARGE SCALE GENOMIC DNA]</scope>
    <source>
        <strain evidence="3 4">2629</strain>
    </source>
</reference>
<dbReference type="PANTHER" id="PTHR32026">
    <property type="entry name" value="METHYLTRANSFERASE-LIKE PROTEIN 24"/>
    <property type="match status" value="1"/>
</dbReference>
<dbReference type="InterPro" id="IPR029063">
    <property type="entry name" value="SAM-dependent_MTases_sf"/>
</dbReference>
<dbReference type="InterPro" id="IPR026913">
    <property type="entry name" value="METTL24"/>
</dbReference>
<gene>
    <name evidence="3" type="ORF">CVT24_006937</name>
</gene>
<sequence>MAGVWQRHPRYTIMVAVALITTLYLLVPYAPSQSARYFMMKDSSLASRVQRSHAIYDTLLKDRQKLIKKFGPEPKDIVLFPEDKAPWPPYTVWDFFPAAFNCPHEIQRLGALGDGGKWVCGLSRVAEKQDCVVYSFGINKESSFEYEILKGTSNCQIWGYDFSVDSFGPEIPTQLSHRTHFSAYGLSGANKHGHGDNPPMWTLESLMEKNGHSHIDILKIDVEGWEFETLTTLIKPYIASGKPLPFGQLQLEIHLWNKTFEEFLGWWEMLEEAGLRPFWTEPNLVYLIYNNKAHTPDLAEYSFINVKGDNVFIKDPPSSEERRGHPHAPAN</sequence>
<dbReference type="Pfam" id="PF13383">
    <property type="entry name" value="Methyltransf_22"/>
    <property type="match status" value="1"/>
</dbReference>
<dbReference type="InParanoid" id="A0A409W016"/>
<dbReference type="Gene3D" id="3.40.50.150">
    <property type="entry name" value="Vaccinia Virus protein VP39"/>
    <property type="match status" value="1"/>
</dbReference>
<evidence type="ECO:0000313" key="4">
    <source>
        <dbReference type="Proteomes" id="UP000284842"/>
    </source>
</evidence>
<dbReference type="SUPFAM" id="SSF53335">
    <property type="entry name" value="S-adenosyl-L-methionine-dependent methyltransferases"/>
    <property type="match status" value="1"/>
</dbReference>
<accession>A0A409W016</accession>